<name>A0A1Q9CDQ9_SYMMI</name>
<keyword evidence="4" id="KW-0812">Transmembrane</keyword>
<dbReference type="NCBIfam" id="TIGR00756">
    <property type="entry name" value="PPR"/>
    <property type="match status" value="3"/>
</dbReference>
<feature type="compositionally biased region" description="Low complexity" evidence="3">
    <location>
        <begin position="828"/>
        <end position="839"/>
    </location>
</feature>
<evidence type="ECO:0000313" key="6">
    <source>
        <dbReference type="Proteomes" id="UP000186817"/>
    </source>
</evidence>
<dbReference type="Pfam" id="PF13041">
    <property type="entry name" value="PPR_2"/>
    <property type="match status" value="1"/>
</dbReference>
<dbReference type="AlphaFoldDB" id="A0A1Q9CDQ9"/>
<proteinExistence type="predicted"/>
<keyword evidence="1" id="KW-0677">Repeat</keyword>
<evidence type="ECO:0000313" key="5">
    <source>
        <dbReference type="EMBL" id="OLP81061.1"/>
    </source>
</evidence>
<dbReference type="OrthoDB" id="185373at2759"/>
<feature type="repeat" description="PPR" evidence="2">
    <location>
        <begin position="638"/>
        <end position="672"/>
    </location>
</feature>
<evidence type="ECO:0000256" key="4">
    <source>
        <dbReference type="SAM" id="Phobius"/>
    </source>
</evidence>
<keyword evidence="4" id="KW-1133">Transmembrane helix</keyword>
<protein>
    <submittedName>
        <fullName evidence="5">Putative pentatricopeptide repeat-containing protein, mitochondrial</fullName>
    </submittedName>
</protein>
<dbReference type="PROSITE" id="PS51375">
    <property type="entry name" value="PPR"/>
    <property type="match status" value="5"/>
</dbReference>
<feature type="compositionally biased region" description="Polar residues" evidence="3">
    <location>
        <begin position="122"/>
        <end position="132"/>
    </location>
</feature>
<dbReference type="PANTHER" id="PTHR47942:SF63">
    <property type="entry name" value="PENTATRICOPEPTIDE REPEAT-CONTAINING PROTEIN"/>
    <property type="match status" value="1"/>
</dbReference>
<evidence type="ECO:0000256" key="3">
    <source>
        <dbReference type="SAM" id="MobiDB-lite"/>
    </source>
</evidence>
<feature type="transmembrane region" description="Helical" evidence="4">
    <location>
        <begin position="866"/>
        <end position="885"/>
    </location>
</feature>
<keyword evidence="6" id="KW-1185">Reference proteome</keyword>
<organism evidence="5 6">
    <name type="scientific">Symbiodinium microadriaticum</name>
    <name type="common">Dinoflagellate</name>
    <name type="synonym">Zooxanthella microadriatica</name>
    <dbReference type="NCBI Taxonomy" id="2951"/>
    <lineage>
        <taxon>Eukaryota</taxon>
        <taxon>Sar</taxon>
        <taxon>Alveolata</taxon>
        <taxon>Dinophyceae</taxon>
        <taxon>Suessiales</taxon>
        <taxon>Symbiodiniaceae</taxon>
        <taxon>Symbiodinium</taxon>
    </lineage>
</organism>
<dbReference type="SUPFAM" id="SSF54427">
    <property type="entry name" value="NTF2-like"/>
    <property type="match status" value="1"/>
</dbReference>
<accession>A0A1Q9CDQ9</accession>
<dbReference type="Pfam" id="PF01535">
    <property type="entry name" value="PPR"/>
    <property type="match status" value="1"/>
</dbReference>
<dbReference type="InterPro" id="IPR002885">
    <property type="entry name" value="PPR_rpt"/>
</dbReference>
<dbReference type="PANTHER" id="PTHR47942">
    <property type="entry name" value="TETRATRICOPEPTIDE REPEAT (TPR)-LIKE SUPERFAMILY PROTEIN-RELATED"/>
    <property type="match status" value="1"/>
</dbReference>
<comment type="caution">
    <text evidence="5">The sequence shown here is derived from an EMBL/GenBank/DDBJ whole genome shotgun (WGS) entry which is preliminary data.</text>
</comment>
<feature type="repeat" description="PPR" evidence="2">
    <location>
        <begin position="603"/>
        <end position="637"/>
    </location>
</feature>
<feature type="repeat" description="PPR" evidence="2">
    <location>
        <begin position="500"/>
        <end position="534"/>
    </location>
</feature>
<keyword evidence="4" id="KW-0472">Membrane</keyword>
<feature type="repeat" description="PPR" evidence="2">
    <location>
        <begin position="673"/>
        <end position="707"/>
    </location>
</feature>
<gene>
    <name evidence="5" type="ORF">AK812_SmicGene38447</name>
</gene>
<feature type="repeat" description="PPR" evidence="2">
    <location>
        <begin position="344"/>
        <end position="378"/>
    </location>
</feature>
<dbReference type="Gene3D" id="1.25.40.10">
    <property type="entry name" value="Tetratricopeptide repeat domain"/>
    <property type="match status" value="4"/>
</dbReference>
<dbReference type="Proteomes" id="UP000186817">
    <property type="component" value="Unassembled WGS sequence"/>
</dbReference>
<evidence type="ECO:0000256" key="1">
    <source>
        <dbReference type="ARBA" id="ARBA00022737"/>
    </source>
</evidence>
<evidence type="ECO:0000256" key="2">
    <source>
        <dbReference type="PROSITE-ProRule" id="PRU00708"/>
    </source>
</evidence>
<dbReference type="InterPro" id="IPR051222">
    <property type="entry name" value="PPR/CCM1_RNA-binding"/>
</dbReference>
<feature type="compositionally biased region" description="Basic and acidic residues" evidence="3">
    <location>
        <begin position="809"/>
        <end position="818"/>
    </location>
</feature>
<reference evidence="5 6" key="1">
    <citation type="submission" date="2016-02" db="EMBL/GenBank/DDBJ databases">
        <title>Genome analysis of coral dinoflagellate symbionts highlights evolutionary adaptations to a symbiotic lifestyle.</title>
        <authorList>
            <person name="Aranda M."/>
            <person name="Li Y."/>
            <person name="Liew Y.J."/>
            <person name="Baumgarten S."/>
            <person name="Simakov O."/>
            <person name="Wilson M."/>
            <person name="Piel J."/>
            <person name="Ashoor H."/>
            <person name="Bougouffa S."/>
            <person name="Bajic V.B."/>
            <person name="Ryu T."/>
            <person name="Ravasi T."/>
            <person name="Bayer T."/>
            <person name="Micklem G."/>
            <person name="Kim H."/>
            <person name="Bhak J."/>
            <person name="Lajeunesse T.C."/>
            <person name="Voolstra C.R."/>
        </authorList>
    </citation>
    <scope>NUCLEOTIDE SEQUENCE [LARGE SCALE GENOMIC DNA]</scope>
    <source>
        <strain evidence="5 6">CCMP2467</strain>
    </source>
</reference>
<feature type="region of interest" description="Disordered" evidence="3">
    <location>
        <begin position="122"/>
        <end position="156"/>
    </location>
</feature>
<sequence>MDLFLAGRSLSPAVSRSAQVAPTSASVGTSSLLGRRSRKTQKWRWAAGAGRCGVSTCAASATVSKLWGRMQTGRFDRKQAGFSLLNFFDYEESASLFQVKEEEESSISRKDRQALYRSISNKQRALSSTRNNGAPAIQPGARPQTSASARAGTSGPDLAQTMRANRAAHFIRTMNTIHETEGSGNIAAAQRPRLDPARQLDRQLNEAAEAGDVEKTELLFQQLQKHQRHFNRSPRMFYNTVIKACANAGVTERAEYWKERLREASLEMNTRLLDEAAIEGVKVSNVAMMMMLGLVVNSGEAHKIQKWQKEGNDRLLIQVNAICGDPDKAAELLEDVLAVGGRSDIMCFNKVSMAFAKQGRLEEATAWVERMPEASVEPDRQTFEMMLLYSHKIHQALHTYTCKIEDIVVDGAVAFARVWFSGIHSGGDVLGVAPTKRRVKWIGAARFVLAEGPEGPSTAQIGEIWVLGDLYSLQKQLQGEGGECATAWVERMPEASVEPDRQTFEALATAHAARGDVDRAAGCLEEMQLRRMSPLPANYVPVIEACAESRDGAQAERWLQEVRDANLPVNSVLYSSVLKAYQYDERGAVRVLEDMIQERVMPSVRTWNSVIRSFAQTAKSEEAEALMRRMQDSGVTPTGITYGILLEGCARSGAIEKALDLMQEMDKVRVGRSQVTYTTLMKVMHRTGHSGDVQQTFDAMVAAGLPPNEESMSIVIAAAVKAAGKASAGIKWFDKMKEFNLSPTTAHYAPCLIHLAKEKQIPALRQLLPMMVAQGVPLDEYLQSTLLQYIGPLLFELVPEHLLAFPDKRPQEVRERAAARKAPKRRAAPASPKAASRPKLTQAPRQPKPGDWLAAYGARHSGVTPLAGLAAPAAAGVVLLAVSGVRQLGHRRRLRFRTWRRAKARDKAPPPLTSDMEAQLRPKREWAPNRRKQPDARPWRFHARGGEWREALYLMENARIPLEAVDFEFVITACAKAKRWKIVLKLLADVEVLQLSLDSQGSSIAEYLDYSP</sequence>
<dbReference type="EMBL" id="LSRX01001316">
    <property type="protein sequence ID" value="OLP81061.1"/>
    <property type="molecule type" value="Genomic_DNA"/>
</dbReference>
<dbReference type="InterPro" id="IPR011990">
    <property type="entry name" value="TPR-like_helical_dom_sf"/>
</dbReference>
<feature type="region of interest" description="Disordered" evidence="3">
    <location>
        <begin position="809"/>
        <end position="851"/>
    </location>
</feature>
<dbReference type="InterPro" id="IPR032710">
    <property type="entry name" value="NTF2-like_dom_sf"/>
</dbReference>